<feature type="transmembrane region" description="Helical" evidence="7">
    <location>
        <begin position="135"/>
        <end position="153"/>
    </location>
</feature>
<comment type="similarity">
    <text evidence="7">Belongs to the MsrQ family.</text>
</comment>
<dbReference type="GO" id="GO:0016679">
    <property type="term" value="F:oxidoreductase activity, acting on diphenols and related substances as donors"/>
    <property type="evidence" value="ECO:0007669"/>
    <property type="project" value="TreeGrafter"/>
</dbReference>
<comment type="caution">
    <text evidence="9">The sequence shown here is derived from an EMBL/GenBank/DDBJ whole genome shotgun (WGS) entry which is preliminary data.</text>
</comment>
<dbReference type="Proteomes" id="UP000539372">
    <property type="component" value="Unassembled WGS sequence"/>
</dbReference>
<keyword evidence="7" id="KW-1003">Cell membrane</keyword>
<evidence type="ECO:0000313" key="9">
    <source>
        <dbReference type="EMBL" id="NMM45505.1"/>
    </source>
</evidence>
<name>A0A7Y0E1H8_9PROT</name>
<evidence type="ECO:0000256" key="4">
    <source>
        <dbReference type="ARBA" id="ARBA00022989"/>
    </source>
</evidence>
<feature type="transmembrane region" description="Helical" evidence="7">
    <location>
        <begin position="231"/>
        <end position="251"/>
    </location>
</feature>
<evidence type="ECO:0000259" key="8">
    <source>
        <dbReference type="Pfam" id="PF01794"/>
    </source>
</evidence>
<reference evidence="9 10" key="1">
    <citation type="submission" date="2020-04" db="EMBL/GenBank/DDBJ databases">
        <title>Rhodospirillaceae bacterium KN72 isolated from deep sea.</title>
        <authorList>
            <person name="Zhang D.-C."/>
        </authorList>
    </citation>
    <scope>NUCLEOTIDE SEQUENCE [LARGE SCALE GENOMIC DNA]</scope>
    <source>
        <strain evidence="9 10">KN72</strain>
    </source>
</reference>
<comment type="subunit">
    <text evidence="7">Heterodimer of a catalytic subunit (MsrP) and a heme-binding subunit (MsrQ).</text>
</comment>
<feature type="transmembrane region" description="Helical" evidence="7">
    <location>
        <begin position="190"/>
        <end position="211"/>
    </location>
</feature>
<dbReference type="GO" id="GO:0046872">
    <property type="term" value="F:metal ion binding"/>
    <property type="evidence" value="ECO:0007669"/>
    <property type="project" value="UniProtKB-KW"/>
</dbReference>
<comment type="function">
    <text evidence="7">Part of the MsrPQ system that repairs oxidized periplasmic proteins containing methionine sulfoxide residues (Met-O), using respiratory chain electrons. Thus protects these proteins from oxidative-stress damage caused by reactive species of oxygen and chlorine generated by the host defense mechanisms. MsrPQ is essential for the maintenance of envelope integrity under bleach stress, rescuing a wide series of structurally unrelated periplasmic proteins from methionine oxidation. MsrQ provides electrons for reduction to the reductase catalytic subunit MsrP, using the quinone pool of the respiratory chain.</text>
</comment>
<keyword evidence="7" id="KW-0285">Flavoprotein</keyword>
<dbReference type="InterPro" id="IPR022837">
    <property type="entry name" value="MsrQ-like"/>
</dbReference>
<evidence type="ECO:0000256" key="3">
    <source>
        <dbReference type="ARBA" id="ARBA00022692"/>
    </source>
</evidence>
<comment type="cofactor">
    <cofactor evidence="7">
        <name>FMN</name>
        <dbReference type="ChEBI" id="CHEBI:58210"/>
    </cofactor>
    <text evidence="7">Binds 1 FMN per subunit.</text>
</comment>
<feature type="domain" description="Ferric oxidoreductase" evidence="8">
    <location>
        <begin position="35"/>
        <end position="147"/>
    </location>
</feature>
<keyword evidence="2 7" id="KW-0813">Transport</keyword>
<dbReference type="GO" id="GO:0020037">
    <property type="term" value="F:heme binding"/>
    <property type="evidence" value="ECO:0007669"/>
    <property type="project" value="UniProtKB-UniRule"/>
</dbReference>
<dbReference type="HAMAP" id="MF_01207">
    <property type="entry name" value="MsrQ"/>
    <property type="match status" value="1"/>
</dbReference>
<keyword evidence="7" id="KW-0288">FMN</keyword>
<keyword evidence="10" id="KW-1185">Reference proteome</keyword>
<keyword evidence="6 7" id="KW-0472">Membrane</keyword>
<keyword evidence="7" id="KW-0479">Metal-binding</keyword>
<evidence type="ECO:0000313" key="10">
    <source>
        <dbReference type="Proteomes" id="UP000539372"/>
    </source>
</evidence>
<dbReference type="EMBL" id="JABBNT010000004">
    <property type="protein sequence ID" value="NMM45505.1"/>
    <property type="molecule type" value="Genomic_DNA"/>
</dbReference>
<feature type="transmembrane region" description="Helical" evidence="7">
    <location>
        <begin position="104"/>
        <end position="126"/>
    </location>
</feature>
<gene>
    <name evidence="7" type="primary">msrQ</name>
    <name evidence="9" type="ORF">HH303_13505</name>
</gene>
<evidence type="ECO:0000256" key="2">
    <source>
        <dbReference type="ARBA" id="ARBA00022448"/>
    </source>
</evidence>
<dbReference type="AlphaFoldDB" id="A0A7Y0E1H8"/>
<feature type="transmembrane region" description="Helical" evidence="7">
    <location>
        <begin position="67"/>
        <end position="84"/>
    </location>
</feature>
<proteinExistence type="inferred from homology"/>
<evidence type="ECO:0000256" key="6">
    <source>
        <dbReference type="ARBA" id="ARBA00023136"/>
    </source>
</evidence>
<dbReference type="GO" id="GO:0030091">
    <property type="term" value="P:protein repair"/>
    <property type="evidence" value="ECO:0007669"/>
    <property type="project" value="UniProtKB-UniRule"/>
</dbReference>
<dbReference type="PANTHER" id="PTHR36964">
    <property type="entry name" value="PROTEIN-METHIONINE-SULFOXIDE REDUCTASE HEME-BINDING SUBUNIT MSRQ"/>
    <property type="match status" value="1"/>
</dbReference>
<keyword evidence="7" id="KW-0249">Electron transport</keyword>
<keyword evidence="3 7" id="KW-0812">Transmembrane</keyword>
<dbReference type="InterPro" id="IPR013130">
    <property type="entry name" value="Fe3_Rdtase_TM_dom"/>
</dbReference>
<keyword evidence="5 7" id="KW-0408">Iron</keyword>
<protein>
    <recommendedName>
        <fullName evidence="7">Protein-methionine-sulfoxide reductase heme-binding subunit MsrQ</fullName>
    </recommendedName>
    <alternativeName>
        <fullName evidence="7">Flavocytochrome MsrQ</fullName>
    </alternativeName>
</protein>
<dbReference type="GO" id="GO:0010181">
    <property type="term" value="F:FMN binding"/>
    <property type="evidence" value="ECO:0007669"/>
    <property type="project" value="UniProtKB-UniRule"/>
</dbReference>
<comment type="subcellular location">
    <subcellularLocation>
        <location evidence="7">Cell membrane</location>
        <topology evidence="7">Multi-pass membrane protein</topology>
    </subcellularLocation>
    <subcellularLocation>
        <location evidence="1">Membrane</location>
        <topology evidence="1">Multi-pass membrane protein</topology>
    </subcellularLocation>
</comment>
<organism evidence="9 10">
    <name type="scientific">Pacificispira spongiicola</name>
    <dbReference type="NCBI Taxonomy" id="2729598"/>
    <lineage>
        <taxon>Bacteria</taxon>
        <taxon>Pseudomonadati</taxon>
        <taxon>Pseudomonadota</taxon>
        <taxon>Alphaproteobacteria</taxon>
        <taxon>Rhodospirillales</taxon>
        <taxon>Rhodospirillaceae</taxon>
        <taxon>Pacificispira</taxon>
    </lineage>
</organism>
<dbReference type="GO" id="GO:0009055">
    <property type="term" value="F:electron transfer activity"/>
    <property type="evidence" value="ECO:0007669"/>
    <property type="project" value="UniProtKB-UniRule"/>
</dbReference>
<evidence type="ECO:0000256" key="1">
    <source>
        <dbReference type="ARBA" id="ARBA00004141"/>
    </source>
</evidence>
<evidence type="ECO:0000256" key="5">
    <source>
        <dbReference type="ARBA" id="ARBA00023004"/>
    </source>
</evidence>
<accession>A0A7Y0E1H8</accession>
<evidence type="ECO:0000256" key="7">
    <source>
        <dbReference type="HAMAP-Rule" id="MF_01207"/>
    </source>
</evidence>
<dbReference type="GO" id="GO:0005886">
    <property type="term" value="C:plasma membrane"/>
    <property type="evidence" value="ECO:0007669"/>
    <property type="project" value="UniProtKB-SubCell"/>
</dbReference>
<comment type="cofactor">
    <cofactor evidence="7">
        <name>heme b</name>
        <dbReference type="ChEBI" id="CHEBI:60344"/>
    </cofactor>
    <text evidence="7">Binds 1 heme b (iron(II)-protoporphyrin IX) group per subunit.</text>
</comment>
<feature type="transmembrane region" description="Helical" evidence="7">
    <location>
        <begin position="159"/>
        <end position="178"/>
    </location>
</feature>
<dbReference type="PANTHER" id="PTHR36964:SF1">
    <property type="entry name" value="PROTEIN-METHIONINE-SULFOXIDE REDUCTASE HEME-BINDING SUBUNIT MSRQ"/>
    <property type="match status" value="1"/>
</dbReference>
<keyword evidence="7" id="KW-0349">Heme</keyword>
<keyword evidence="4 7" id="KW-1133">Transmembrane helix</keyword>
<dbReference type="Pfam" id="PF01794">
    <property type="entry name" value="Ferric_reduct"/>
    <property type="match status" value="1"/>
</dbReference>
<sequence length="274" mass="29809">MAAFTLAVAPALWIAVDAATGGLGAKPLTETIHRTGHWAVRFLLISLAMTPVRRITGWNRVITVRRMLGLTAFSYAVVHLALFIPDQGWKLGHVASEIVLRPYLTIGFIALLGLAALAATSTDAMIRRLGRRWQVLHRIVYGLVALGLLHFFMQSKINATEAALMTGFWLLLMGWRLAHRMGASLKSPSVMAMVAIGAALTAALTEALWYGAATGVPWRAVLEANLMLTPWPRPAVITLIVGLVTVPLPLVKPVLDRLRRSVKRSSRGSTSIRA</sequence>